<feature type="region of interest" description="Disordered" evidence="1">
    <location>
        <begin position="86"/>
        <end position="105"/>
    </location>
</feature>
<comment type="caution">
    <text evidence="2">The sequence shown here is derived from an EMBL/GenBank/DDBJ whole genome shotgun (WGS) entry which is preliminary data.</text>
</comment>
<evidence type="ECO:0000313" key="3">
    <source>
        <dbReference type="Proteomes" id="UP000239203"/>
    </source>
</evidence>
<dbReference type="EMBL" id="PTIX01000003">
    <property type="protein sequence ID" value="PPK69871.1"/>
    <property type="molecule type" value="Genomic_DNA"/>
</dbReference>
<evidence type="ECO:0000313" key="2">
    <source>
        <dbReference type="EMBL" id="PPK69871.1"/>
    </source>
</evidence>
<keyword evidence="3" id="KW-1185">Reference proteome</keyword>
<protein>
    <submittedName>
        <fullName evidence="2">Uncharacterized protein</fullName>
    </submittedName>
</protein>
<dbReference type="Proteomes" id="UP000239203">
    <property type="component" value="Unassembled WGS sequence"/>
</dbReference>
<dbReference type="RefSeq" id="WP_104478254.1">
    <property type="nucleotide sequence ID" value="NZ_CP154825.1"/>
</dbReference>
<organism evidence="2 3">
    <name type="scientific">Actinokineospora auranticolor</name>
    <dbReference type="NCBI Taxonomy" id="155976"/>
    <lineage>
        <taxon>Bacteria</taxon>
        <taxon>Bacillati</taxon>
        <taxon>Actinomycetota</taxon>
        <taxon>Actinomycetes</taxon>
        <taxon>Pseudonocardiales</taxon>
        <taxon>Pseudonocardiaceae</taxon>
        <taxon>Actinokineospora</taxon>
    </lineage>
</organism>
<accession>A0A2S6GXI0</accession>
<gene>
    <name evidence="2" type="ORF">CLV40_103481</name>
</gene>
<reference evidence="2 3" key="1">
    <citation type="submission" date="2018-02" db="EMBL/GenBank/DDBJ databases">
        <title>Genomic Encyclopedia of Archaeal and Bacterial Type Strains, Phase II (KMG-II): from individual species to whole genera.</title>
        <authorList>
            <person name="Goeker M."/>
        </authorList>
    </citation>
    <scope>NUCLEOTIDE SEQUENCE [LARGE SCALE GENOMIC DNA]</scope>
    <source>
        <strain evidence="2 3">YU 961-1</strain>
    </source>
</reference>
<sequence length="105" mass="11577">MTTFHFTCDDCGTTADQGEPADLGFRYMQWDFDIRSRQKATEQAKTLRAFAEQFDALPGFGQPYREWGAEMANLCRRMARSAVGLANPPFGSARGGQDGSDSVQG</sequence>
<evidence type="ECO:0000256" key="1">
    <source>
        <dbReference type="SAM" id="MobiDB-lite"/>
    </source>
</evidence>
<proteinExistence type="predicted"/>
<dbReference type="AlphaFoldDB" id="A0A2S6GXI0"/>
<name>A0A2S6GXI0_9PSEU</name>
<dbReference type="OrthoDB" id="9768323at2"/>